<evidence type="ECO:0000256" key="1">
    <source>
        <dbReference type="SAM" id="MobiDB-lite"/>
    </source>
</evidence>
<feature type="region of interest" description="Disordered" evidence="1">
    <location>
        <begin position="1"/>
        <end position="23"/>
    </location>
</feature>
<dbReference type="EMBL" id="JAANQT010005951">
    <property type="protein sequence ID" value="KAG1292793.1"/>
    <property type="molecule type" value="Genomic_DNA"/>
</dbReference>
<dbReference type="Proteomes" id="UP000716291">
    <property type="component" value="Unassembled WGS sequence"/>
</dbReference>
<reference evidence="2" key="1">
    <citation type="journal article" date="2020" name="Microb. Genom.">
        <title>Genetic diversity of clinical and environmental Mucorales isolates obtained from an investigation of mucormycosis cases among solid organ transplant recipients.</title>
        <authorList>
            <person name="Nguyen M.H."/>
            <person name="Kaul D."/>
            <person name="Muto C."/>
            <person name="Cheng S.J."/>
            <person name="Richter R.A."/>
            <person name="Bruno V.M."/>
            <person name="Liu G."/>
            <person name="Beyhan S."/>
            <person name="Sundermann A.J."/>
            <person name="Mounaud S."/>
            <person name="Pasculle A.W."/>
            <person name="Nierman W.C."/>
            <person name="Driscoll E."/>
            <person name="Cumbie R."/>
            <person name="Clancy C.J."/>
            <person name="Dupont C.L."/>
        </authorList>
    </citation>
    <scope>NUCLEOTIDE SEQUENCE</scope>
    <source>
        <strain evidence="2">GL11</strain>
    </source>
</reference>
<evidence type="ECO:0000313" key="3">
    <source>
        <dbReference type="Proteomes" id="UP000716291"/>
    </source>
</evidence>
<accession>A0A9P6WV08</accession>
<organism evidence="2 3">
    <name type="scientific">Rhizopus oryzae</name>
    <name type="common">Mucormycosis agent</name>
    <name type="synonym">Rhizopus arrhizus var. delemar</name>
    <dbReference type="NCBI Taxonomy" id="64495"/>
    <lineage>
        <taxon>Eukaryota</taxon>
        <taxon>Fungi</taxon>
        <taxon>Fungi incertae sedis</taxon>
        <taxon>Mucoromycota</taxon>
        <taxon>Mucoromycotina</taxon>
        <taxon>Mucoromycetes</taxon>
        <taxon>Mucorales</taxon>
        <taxon>Mucorineae</taxon>
        <taxon>Rhizopodaceae</taxon>
        <taxon>Rhizopus</taxon>
    </lineage>
</organism>
<dbReference type="OrthoDB" id="2267579at2759"/>
<keyword evidence="3" id="KW-1185">Reference proteome</keyword>
<proteinExistence type="predicted"/>
<evidence type="ECO:0000313" key="2">
    <source>
        <dbReference type="EMBL" id="KAG1292793.1"/>
    </source>
</evidence>
<comment type="caution">
    <text evidence="2">The sequence shown here is derived from an EMBL/GenBank/DDBJ whole genome shotgun (WGS) entry which is preliminary data.</text>
</comment>
<protein>
    <submittedName>
        <fullName evidence="2">Uncharacterized protein</fullName>
    </submittedName>
</protein>
<dbReference type="AlphaFoldDB" id="A0A9P6WV08"/>
<sequence length="172" mass="20123">MSDPTSSYTTNEGGQQQQPQYFTEDQVNAIIDQVTKRVRETQLAELEQRIQGSSFPEDIQEELDGYNPAQLQKALQRYKKAIPKYNNEEWNTPEEINPNFIKKLKQWKVDSHHLVTTIYRLTETTRLQARAATEIYEQLQFVAERGWQLEDGEIVNEAVEKYQTPGESSKRR</sequence>
<name>A0A9P6WV08_RHIOR</name>
<gene>
    <name evidence="2" type="ORF">G6F64_013630</name>
</gene>